<sequence length="51" mass="5573">MPASPNSRQLLAFLPYTKASVFSTSFFFGISYPTRSSSCTWAIFVTGSITT</sequence>
<accession>J9G7M5</accession>
<reference evidence="1" key="1">
    <citation type="journal article" date="2012" name="PLoS ONE">
        <title>Gene sets for utilization of primary and secondary nutrition supplies in the distal gut of endangered iberian lynx.</title>
        <authorList>
            <person name="Alcaide M."/>
            <person name="Messina E."/>
            <person name="Richter M."/>
            <person name="Bargiela R."/>
            <person name="Peplies J."/>
            <person name="Huws S.A."/>
            <person name="Newbold C.J."/>
            <person name="Golyshin P.N."/>
            <person name="Simon M.A."/>
            <person name="Lopez G."/>
            <person name="Yakimov M.M."/>
            <person name="Ferrer M."/>
        </authorList>
    </citation>
    <scope>NUCLEOTIDE SEQUENCE</scope>
</reference>
<comment type="caution">
    <text evidence="1">The sequence shown here is derived from an EMBL/GenBank/DDBJ whole genome shotgun (WGS) entry which is preliminary data.</text>
</comment>
<dbReference type="EMBL" id="AMCI01004593">
    <property type="protein sequence ID" value="EJW97782.1"/>
    <property type="molecule type" value="Genomic_DNA"/>
</dbReference>
<dbReference type="AlphaFoldDB" id="J9G7M5"/>
<evidence type="ECO:0000313" key="1">
    <source>
        <dbReference type="EMBL" id="EJW97782.1"/>
    </source>
</evidence>
<protein>
    <submittedName>
        <fullName evidence="1">Uncharacterized protein</fullName>
    </submittedName>
</protein>
<name>J9G7M5_9ZZZZ</name>
<proteinExistence type="predicted"/>
<gene>
    <name evidence="1" type="ORF">EVA_14112</name>
</gene>
<organism evidence="1">
    <name type="scientific">gut metagenome</name>
    <dbReference type="NCBI Taxonomy" id="749906"/>
    <lineage>
        <taxon>unclassified sequences</taxon>
        <taxon>metagenomes</taxon>
        <taxon>organismal metagenomes</taxon>
    </lineage>
</organism>